<accession>A0A2I1GJP4</accession>
<dbReference type="VEuPathDB" id="FungiDB:RhiirA1_448510"/>
<keyword evidence="2" id="KW-1185">Reference proteome</keyword>
<gene>
    <name evidence="1" type="ORF">RhiirA4_461811</name>
</gene>
<dbReference type="VEuPathDB" id="FungiDB:RhiirFUN_008641"/>
<dbReference type="Proteomes" id="UP000234323">
    <property type="component" value="Unassembled WGS sequence"/>
</dbReference>
<evidence type="ECO:0000313" key="1">
    <source>
        <dbReference type="EMBL" id="PKY46824.1"/>
    </source>
</evidence>
<evidence type="ECO:0000313" key="2">
    <source>
        <dbReference type="Proteomes" id="UP000234323"/>
    </source>
</evidence>
<dbReference type="AlphaFoldDB" id="A0A2I1GJP4"/>
<reference evidence="1 2" key="1">
    <citation type="submission" date="2015-10" db="EMBL/GenBank/DDBJ databases">
        <title>Genome analyses suggest a sexual origin of heterokaryosis in a supposedly ancient asexual fungus.</title>
        <authorList>
            <person name="Ropars J."/>
            <person name="Sedzielewska K."/>
            <person name="Noel J."/>
            <person name="Charron P."/>
            <person name="Farinelli L."/>
            <person name="Marton T."/>
            <person name="Kruger M."/>
            <person name="Pelin A."/>
            <person name="Brachmann A."/>
            <person name="Corradi N."/>
        </authorList>
    </citation>
    <scope>NUCLEOTIDE SEQUENCE [LARGE SCALE GENOMIC DNA]</scope>
    <source>
        <strain evidence="1 2">A4</strain>
    </source>
</reference>
<sequence length="66" mass="7440">MILVNCAVKENQTVLDTSSNVNCISEKSVDGKVNLYITFNDDKKHKSIPSEFIVVGPDWPDHFPDF</sequence>
<protein>
    <submittedName>
        <fullName evidence="1">Uncharacterized protein</fullName>
    </submittedName>
</protein>
<organism evidence="1 2">
    <name type="scientific">Rhizophagus irregularis</name>
    <dbReference type="NCBI Taxonomy" id="588596"/>
    <lineage>
        <taxon>Eukaryota</taxon>
        <taxon>Fungi</taxon>
        <taxon>Fungi incertae sedis</taxon>
        <taxon>Mucoromycota</taxon>
        <taxon>Glomeromycotina</taxon>
        <taxon>Glomeromycetes</taxon>
        <taxon>Glomerales</taxon>
        <taxon>Glomeraceae</taxon>
        <taxon>Rhizophagus</taxon>
    </lineage>
</organism>
<proteinExistence type="predicted"/>
<name>A0A2I1GJP4_9GLOM</name>
<dbReference type="EMBL" id="LLXI01000488">
    <property type="protein sequence ID" value="PKY46824.1"/>
    <property type="molecule type" value="Genomic_DNA"/>
</dbReference>
<comment type="caution">
    <text evidence="1">The sequence shown here is derived from an EMBL/GenBank/DDBJ whole genome shotgun (WGS) entry which is preliminary data.</text>
</comment>